<feature type="region of interest" description="Disordered" evidence="5">
    <location>
        <begin position="1"/>
        <end position="37"/>
    </location>
</feature>
<evidence type="ECO:0000256" key="5">
    <source>
        <dbReference type="SAM" id="MobiDB-lite"/>
    </source>
</evidence>
<dbReference type="AlphaFoldDB" id="A0A6P6H7C6"/>
<keyword evidence="3" id="KW-0770">Synapse</keyword>
<dbReference type="Pfam" id="PF00536">
    <property type="entry name" value="SAM_1"/>
    <property type="match status" value="1"/>
</dbReference>
<dbReference type="InterPro" id="IPR013761">
    <property type="entry name" value="SAM/pointed_sf"/>
</dbReference>
<dbReference type="CDD" id="cd09506">
    <property type="entry name" value="SAM_Shank1_2_3"/>
    <property type="match status" value="1"/>
</dbReference>
<dbReference type="InterPro" id="IPR001660">
    <property type="entry name" value="SAM"/>
</dbReference>
<dbReference type="InterPro" id="IPR051569">
    <property type="entry name" value="SHANK"/>
</dbReference>
<dbReference type="InterPro" id="IPR036034">
    <property type="entry name" value="PDZ_sf"/>
</dbReference>
<feature type="compositionally biased region" description="Basic and acidic residues" evidence="5">
    <location>
        <begin position="418"/>
        <end position="429"/>
    </location>
</feature>
<feature type="domain" description="PDZ" evidence="7">
    <location>
        <begin position="67"/>
        <end position="123"/>
    </location>
</feature>
<dbReference type="Proteomes" id="UP000515131">
    <property type="component" value="Unplaced"/>
</dbReference>
<dbReference type="SUPFAM" id="SSF50156">
    <property type="entry name" value="PDZ domain-like"/>
    <property type="match status" value="1"/>
</dbReference>
<dbReference type="GO" id="GO:0043197">
    <property type="term" value="C:dendritic spine"/>
    <property type="evidence" value="ECO:0007669"/>
    <property type="project" value="TreeGrafter"/>
</dbReference>
<feature type="region of interest" description="Disordered" evidence="5">
    <location>
        <begin position="415"/>
        <end position="450"/>
    </location>
</feature>
<dbReference type="SMART" id="SM00454">
    <property type="entry name" value="SAM"/>
    <property type="match status" value="1"/>
</dbReference>
<keyword evidence="8" id="KW-1185">Reference proteome</keyword>
<dbReference type="GeneID" id="112852052"/>
<dbReference type="Gene3D" id="2.30.42.10">
    <property type="match status" value="1"/>
</dbReference>
<dbReference type="RefSeq" id="XP_025771316.1">
    <property type="nucleotide sequence ID" value="XM_025915531.1"/>
</dbReference>
<dbReference type="KEGG" id="pcoo:112852052"/>
<feature type="region of interest" description="Disordered" evidence="5">
    <location>
        <begin position="171"/>
        <end position="191"/>
    </location>
</feature>
<evidence type="ECO:0000256" key="3">
    <source>
        <dbReference type="ARBA" id="ARBA00023018"/>
    </source>
</evidence>
<dbReference type="PROSITE" id="PS50106">
    <property type="entry name" value="PDZ"/>
    <property type="match status" value="1"/>
</dbReference>
<evidence type="ECO:0000256" key="2">
    <source>
        <dbReference type="ARBA" id="ARBA00022490"/>
    </source>
</evidence>
<gene>
    <name evidence="9" type="primary">SHANK2</name>
</gene>
<comment type="subcellular location">
    <subcellularLocation>
        <location evidence="1">Cytoplasm</location>
    </subcellularLocation>
    <subcellularLocation>
        <location evidence="4">Postsynaptic density</location>
    </subcellularLocation>
</comment>
<sequence>MAVAVEPSPGESTHFRRETCAPPSSQGPTRGQPGNTTQAGIEVSLVFPADTPIEEFTPTPAFPALQYLESVDEGGVAWQAGLRTGDFLIEVNKENVVKVGHRQVVNMIRQGGNHLVLKVVTVTRNLDPDDTARKKAPPPPKRAPTTALTLRSKSMTSELEELVDKASIRKKKDKPDEIVPASKPSRTADNVAVESRVATIKQRPTSRCFPSVSDMNSVYERQGIAVMTPTVPGSPKGPFLGLPRGTMRRQKSIASEELGHCRTRLDPAAPGRPSGTLRVISGSASCYWRPGSSVTSRTIVAAGSVEEAVILPFRIPPPPLASVDLDEDFIFTEPLPPPLEFANSFDIPDDRIASVPALTDLVKQKKHDASQPPPLNPSQPANCADGKKPAGLSNCLPASFLPPPENFDAVTDSGIEEVDSRSSSDHHLETTSTVSTVSSMSTLSSEGGDNVDTCTVYADGQAFTVDKPPVPPKPKVKPIIPKSNALYQDALVEEDVDSFVIPPPAPPPPPGSAQPGAAKVTPPRTSKLWGDVSEVRSPIRSGPKANVISELNSILQQMNREKSAKPGEALDSPTGTKPASLAPRSPEVVSTVSGTRSTTVTFTVRPGTSQPITLQSRPTDFESRTSGTRRAPSPVVSPTEMNKETLPAPLPAAAAVPSPTLSEVFSLPSQPPAGDLFGLNPAGRSRSPSPSILQQPISNKPFTTKPVHLWTKPDVADWLESLNLGEHKETFMDNEIDGSHLPNLQKEDLIDLGVTRVGHRMNIERALKQLLDR</sequence>
<evidence type="ECO:0000313" key="9">
    <source>
        <dbReference type="RefSeq" id="XP_025771316.1"/>
    </source>
</evidence>
<feature type="compositionally biased region" description="Low complexity" evidence="5">
    <location>
        <begin position="430"/>
        <end position="446"/>
    </location>
</feature>
<dbReference type="FunFam" id="1.10.150.50:FF:000006">
    <property type="entry name" value="SH3 and multiple ankyrin repeat domains protein 2"/>
    <property type="match status" value="1"/>
</dbReference>
<dbReference type="InterPro" id="IPR041489">
    <property type="entry name" value="PDZ_6"/>
</dbReference>
<feature type="compositionally biased region" description="Polar residues" evidence="5">
    <location>
        <begin position="22"/>
        <end position="37"/>
    </location>
</feature>
<evidence type="ECO:0000256" key="1">
    <source>
        <dbReference type="ARBA" id="ARBA00004496"/>
    </source>
</evidence>
<dbReference type="GO" id="GO:0030160">
    <property type="term" value="F:synaptic receptor adaptor activity"/>
    <property type="evidence" value="ECO:0007669"/>
    <property type="project" value="TreeGrafter"/>
</dbReference>
<dbReference type="PROSITE" id="PS50105">
    <property type="entry name" value="SAM_DOMAIN"/>
    <property type="match status" value="1"/>
</dbReference>
<proteinExistence type="predicted"/>
<dbReference type="SMART" id="SM00228">
    <property type="entry name" value="PDZ"/>
    <property type="match status" value="1"/>
</dbReference>
<dbReference type="InterPro" id="IPR001478">
    <property type="entry name" value="PDZ"/>
</dbReference>
<dbReference type="GO" id="GO:0014069">
    <property type="term" value="C:postsynaptic density"/>
    <property type="evidence" value="ECO:0007669"/>
    <property type="project" value="UniProtKB-SubCell"/>
</dbReference>
<reference evidence="9" key="1">
    <citation type="submission" date="2025-08" db="UniProtKB">
        <authorList>
            <consortium name="RefSeq"/>
        </authorList>
    </citation>
    <scope>IDENTIFICATION</scope>
    <source>
        <tissue evidence="9">Blood</tissue>
    </source>
</reference>
<dbReference type="Gene3D" id="1.10.150.50">
    <property type="entry name" value="Transcription Factor, Ets-1"/>
    <property type="match status" value="1"/>
</dbReference>
<evidence type="ECO:0000259" key="6">
    <source>
        <dbReference type="PROSITE" id="PS50105"/>
    </source>
</evidence>
<organism evidence="8 9">
    <name type="scientific">Puma concolor</name>
    <name type="common">Mountain lion</name>
    <name type="synonym">Felis concolor</name>
    <dbReference type="NCBI Taxonomy" id="9696"/>
    <lineage>
        <taxon>Eukaryota</taxon>
        <taxon>Metazoa</taxon>
        <taxon>Chordata</taxon>
        <taxon>Craniata</taxon>
        <taxon>Vertebrata</taxon>
        <taxon>Euteleostomi</taxon>
        <taxon>Mammalia</taxon>
        <taxon>Eutheria</taxon>
        <taxon>Laurasiatheria</taxon>
        <taxon>Carnivora</taxon>
        <taxon>Feliformia</taxon>
        <taxon>Felidae</taxon>
        <taxon>Felinae</taxon>
        <taxon>Puma</taxon>
    </lineage>
</organism>
<dbReference type="CDD" id="cd06746">
    <property type="entry name" value="PDZ_SHANK1_3-like"/>
    <property type="match status" value="1"/>
</dbReference>
<dbReference type="GO" id="GO:0035255">
    <property type="term" value="F:ionotropic glutamate receptor binding"/>
    <property type="evidence" value="ECO:0007669"/>
    <property type="project" value="TreeGrafter"/>
</dbReference>
<dbReference type="PANTHER" id="PTHR24135:SF17">
    <property type="entry name" value="SH3 AND MULTIPLE ANKYRIN REPEAT DOMAINS PROTEIN 2"/>
    <property type="match status" value="1"/>
</dbReference>
<name>A0A6P6H7C6_PUMCO</name>
<keyword evidence="2" id="KW-0963">Cytoplasm</keyword>
<feature type="region of interest" description="Disordered" evidence="5">
    <location>
        <begin position="608"/>
        <end position="641"/>
    </location>
</feature>
<dbReference type="FunFam" id="2.30.42.10:FF:000018">
    <property type="entry name" value="SH3 and multiple ankyrin repeat domains protein 2"/>
    <property type="match status" value="1"/>
</dbReference>
<accession>A0A6P6H7C6</accession>
<feature type="region of interest" description="Disordered" evidence="5">
    <location>
        <begin position="363"/>
        <end position="388"/>
    </location>
</feature>
<protein>
    <submittedName>
        <fullName evidence="9">SH3 and multiple ankyrin repeat domains protein 2</fullName>
    </submittedName>
</protein>
<dbReference type="CTD" id="22941"/>
<dbReference type="GO" id="GO:0005737">
    <property type="term" value="C:cytoplasm"/>
    <property type="evidence" value="ECO:0007669"/>
    <property type="project" value="UniProtKB-SubCell"/>
</dbReference>
<feature type="region of interest" description="Disordered" evidence="5">
    <location>
        <begin position="558"/>
        <end position="594"/>
    </location>
</feature>
<dbReference type="GO" id="GO:0045211">
    <property type="term" value="C:postsynaptic membrane"/>
    <property type="evidence" value="ECO:0007669"/>
    <property type="project" value="TreeGrafter"/>
</dbReference>
<feature type="region of interest" description="Disordered" evidence="5">
    <location>
        <begin position="502"/>
        <end position="531"/>
    </location>
</feature>
<feature type="compositionally biased region" description="Pro residues" evidence="5">
    <location>
        <begin position="502"/>
        <end position="512"/>
    </location>
</feature>
<dbReference type="Pfam" id="PF17820">
    <property type="entry name" value="PDZ_6"/>
    <property type="match status" value="1"/>
</dbReference>
<dbReference type="PANTHER" id="PTHR24135">
    <property type="entry name" value="SH3 AND MULTIPLE ANKYRIN REPEAT DOMAINS PROTEIN"/>
    <property type="match status" value="1"/>
</dbReference>
<evidence type="ECO:0000313" key="8">
    <source>
        <dbReference type="Proteomes" id="UP000515131"/>
    </source>
</evidence>
<evidence type="ECO:0000256" key="4">
    <source>
        <dbReference type="ARBA" id="ARBA00034105"/>
    </source>
</evidence>
<feature type="compositionally biased region" description="Polar residues" evidence="5">
    <location>
        <begin position="608"/>
        <end position="628"/>
    </location>
</feature>
<dbReference type="SUPFAM" id="SSF47769">
    <property type="entry name" value="SAM/Pointed domain"/>
    <property type="match status" value="1"/>
</dbReference>
<feature type="domain" description="SAM" evidence="6">
    <location>
        <begin position="710"/>
        <end position="773"/>
    </location>
</feature>
<evidence type="ECO:0000259" key="7">
    <source>
        <dbReference type="PROSITE" id="PS50106"/>
    </source>
</evidence>